<name>A0A8K0RCB4_9PLEO</name>
<keyword evidence="2" id="KW-0812">Transmembrane</keyword>
<evidence type="ECO:0000313" key="4">
    <source>
        <dbReference type="Proteomes" id="UP000813461"/>
    </source>
</evidence>
<proteinExistence type="predicted"/>
<feature type="compositionally biased region" description="Polar residues" evidence="1">
    <location>
        <begin position="253"/>
        <end position="267"/>
    </location>
</feature>
<comment type="caution">
    <text evidence="3">The sequence shown here is derived from an EMBL/GenBank/DDBJ whole genome shotgun (WGS) entry which is preliminary data.</text>
</comment>
<feature type="transmembrane region" description="Helical" evidence="2">
    <location>
        <begin position="709"/>
        <end position="730"/>
    </location>
</feature>
<gene>
    <name evidence="3" type="ORF">FB567DRAFT_558234</name>
</gene>
<reference evidence="3" key="1">
    <citation type="journal article" date="2021" name="Nat. Commun.">
        <title>Genetic determinants of endophytism in the Arabidopsis root mycobiome.</title>
        <authorList>
            <person name="Mesny F."/>
            <person name="Miyauchi S."/>
            <person name="Thiergart T."/>
            <person name="Pickel B."/>
            <person name="Atanasova L."/>
            <person name="Karlsson M."/>
            <person name="Huettel B."/>
            <person name="Barry K.W."/>
            <person name="Haridas S."/>
            <person name="Chen C."/>
            <person name="Bauer D."/>
            <person name="Andreopoulos W."/>
            <person name="Pangilinan J."/>
            <person name="LaButti K."/>
            <person name="Riley R."/>
            <person name="Lipzen A."/>
            <person name="Clum A."/>
            <person name="Drula E."/>
            <person name="Henrissat B."/>
            <person name="Kohler A."/>
            <person name="Grigoriev I.V."/>
            <person name="Martin F.M."/>
            <person name="Hacquard S."/>
        </authorList>
    </citation>
    <scope>NUCLEOTIDE SEQUENCE</scope>
    <source>
        <strain evidence="3">MPI-SDFR-AT-0120</strain>
    </source>
</reference>
<feature type="compositionally biased region" description="Low complexity" evidence="1">
    <location>
        <begin position="73"/>
        <end position="85"/>
    </location>
</feature>
<feature type="region of interest" description="Disordered" evidence="1">
    <location>
        <begin position="357"/>
        <end position="403"/>
    </location>
</feature>
<feature type="region of interest" description="Disordered" evidence="1">
    <location>
        <begin position="219"/>
        <end position="238"/>
    </location>
</feature>
<dbReference type="EMBL" id="JAGMVJ010000004">
    <property type="protein sequence ID" value="KAH7091272.1"/>
    <property type="molecule type" value="Genomic_DNA"/>
</dbReference>
<sequence length="732" mass="81199">MRPKPFPRVEILPETDLQFLLRSFFVVTQKTARPPPTKLSPLNQHPIASGITPSSPIVTQTIFLDHPSAILSSSPASSPRIIDPSPMRRGSVHPTMSDTMERGVTPGADFFDDASSESEWEDSEGEVTQTFSEVDHQGLRSLVHGIHDGIHSTSRGRSRERSNVTALPLFKQPPAAHSGLGISTDDMRSGGPVDENGTKRARQVSLQRLDRESVRVVHNRSSIGTPRDSLRSSISLSDSGAPFPDLPDLFSEKLTSPVGQPRNTSFQSRHRRNTSDSVIAGSIIDAHVMTMRALESLDRSPSGILNEQNDRTFPKLSSFTNNRHVKLSPLQIKTAERDTERPAHLPDHFIKTPYPFTAKKEFPKPKSRPRQHDGMESPYSVDGFTRLDSGYGDGEDLQRKEYDDGKGKHVLGLAASDGRYDLRSRLERNQDAQGVIRSRAGSGTEGSECAVWLSLQRQSWRRNFHAQQAKKLIKITVPANLTTSSLDREHKSRGYPETLDFDDQFLAQRLQVGYRTLSGNWFQRTFSARKLDEIRLGQVSTWSGTLPQSPNSPRTPGLLAAGAGIDIDPDTRSPFTEESLMKLYRRPAMGKARYTWVHWARRVAASNIPRLDSHVASLSSRPRARSLDAQREHDEIHVQTHEPSSADAVSEFITTVEFVHAVSKARVLAALTLMLMLCAMATLLWIFLGPAGSSLRLDESKNRADRVGSGMGIGVLVLLLESVGFGAWLWCL</sequence>
<dbReference type="AlphaFoldDB" id="A0A8K0RCB4"/>
<evidence type="ECO:0000256" key="2">
    <source>
        <dbReference type="SAM" id="Phobius"/>
    </source>
</evidence>
<accession>A0A8K0RCB4</accession>
<organism evidence="3 4">
    <name type="scientific">Paraphoma chrysanthemicola</name>
    <dbReference type="NCBI Taxonomy" id="798071"/>
    <lineage>
        <taxon>Eukaryota</taxon>
        <taxon>Fungi</taxon>
        <taxon>Dikarya</taxon>
        <taxon>Ascomycota</taxon>
        <taxon>Pezizomycotina</taxon>
        <taxon>Dothideomycetes</taxon>
        <taxon>Pleosporomycetidae</taxon>
        <taxon>Pleosporales</taxon>
        <taxon>Pleosporineae</taxon>
        <taxon>Phaeosphaeriaceae</taxon>
        <taxon>Paraphoma</taxon>
    </lineage>
</organism>
<feature type="region of interest" description="Disordered" evidence="1">
    <location>
        <begin position="73"/>
        <end position="103"/>
    </location>
</feature>
<dbReference type="Proteomes" id="UP000813461">
    <property type="component" value="Unassembled WGS sequence"/>
</dbReference>
<keyword evidence="2" id="KW-1133">Transmembrane helix</keyword>
<protein>
    <submittedName>
        <fullName evidence="3">Uncharacterized protein</fullName>
    </submittedName>
</protein>
<keyword evidence="4" id="KW-1185">Reference proteome</keyword>
<evidence type="ECO:0000256" key="1">
    <source>
        <dbReference type="SAM" id="MobiDB-lite"/>
    </source>
</evidence>
<feature type="transmembrane region" description="Helical" evidence="2">
    <location>
        <begin position="667"/>
        <end position="688"/>
    </location>
</feature>
<feature type="region of interest" description="Disordered" evidence="1">
    <location>
        <begin position="149"/>
        <end position="207"/>
    </location>
</feature>
<feature type="region of interest" description="Disordered" evidence="1">
    <location>
        <begin position="247"/>
        <end position="274"/>
    </location>
</feature>
<feature type="compositionally biased region" description="Basic and acidic residues" evidence="1">
    <location>
        <begin position="358"/>
        <end position="375"/>
    </location>
</feature>
<evidence type="ECO:0000313" key="3">
    <source>
        <dbReference type="EMBL" id="KAH7091272.1"/>
    </source>
</evidence>
<keyword evidence="2" id="KW-0472">Membrane</keyword>
<dbReference type="OrthoDB" id="3691966at2759"/>